<proteinExistence type="inferred from homology"/>
<gene>
    <name evidence="3" type="ORF">FM042_11550</name>
</gene>
<dbReference type="PANTHER" id="PTHR33606">
    <property type="entry name" value="PROTEIN YCII"/>
    <property type="match status" value="1"/>
</dbReference>
<evidence type="ECO:0000313" key="3">
    <source>
        <dbReference type="EMBL" id="TRW47960.1"/>
    </source>
</evidence>
<dbReference type="SUPFAM" id="SSF54909">
    <property type="entry name" value="Dimeric alpha+beta barrel"/>
    <property type="match status" value="1"/>
</dbReference>
<dbReference type="PANTHER" id="PTHR33606:SF3">
    <property type="entry name" value="PROTEIN YCII"/>
    <property type="match status" value="1"/>
</dbReference>
<dbReference type="Gene3D" id="3.30.70.1060">
    <property type="entry name" value="Dimeric alpha+beta barrel"/>
    <property type="match status" value="1"/>
</dbReference>
<evidence type="ECO:0000256" key="1">
    <source>
        <dbReference type="ARBA" id="ARBA00007689"/>
    </source>
</evidence>
<dbReference type="EMBL" id="VJWL01000005">
    <property type="protein sequence ID" value="TRW47960.1"/>
    <property type="molecule type" value="Genomic_DNA"/>
</dbReference>
<dbReference type="OrthoDB" id="70894at2"/>
<dbReference type="NCBIfam" id="NF009508">
    <property type="entry name" value="PRK12866.1"/>
    <property type="match status" value="1"/>
</dbReference>
<comment type="similarity">
    <text evidence="1">Belongs to the YciI family.</text>
</comment>
<feature type="domain" description="YCII-related" evidence="2">
    <location>
        <begin position="1"/>
        <end position="87"/>
    </location>
</feature>
<evidence type="ECO:0000259" key="2">
    <source>
        <dbReference type="Pfam" id="PF03795"/>
    </source>
</evidence>
<reference evidence="3 4" key="1">
    <citation type="submission" date="2019-07" db="EMBL/GenBank/DDBJ databases">
        <authorList>
            <person name="Yang M."/>
            <person name="Zhao D."/>
            <person name="Xiang H."/>
        </authorList>
    </citation>
    <scope>NUCLEOTIDE SEQUENCE [LARGE SCALE GENOMIC DNA]</scope>
    <source>
        <strain evidence="3 4">IM1326</strain>
    </source>
</reference>
<dbReference type="InterPro" id="IPR011008">
    <property type="entry name" value="Dimeric_a/b-barrel"/>
</dbReference>
<dbReference type="Pfam" id="PF03795">
    <property type="entry name" value="YCII"/>
    <property type="match status" value="1"/>
</dbReference>
<dbReference type="InterPro" id="IPR005545">
    <property type="entry name" value="YCII"/>
</dbReference>
<accession>A0A552WYR2</accession>
<evidence type="ECO:0000313" key="4">
    <source>
        <dbReference type="Proteomes" id="UP000320359"/>
    </source>
</evidence>
<protein>
    <submittedName>
        <fullName evidence="3">YciI family protein</fullName>
    </submittedName>
</protein>
<sequence>MHYLLFYTDLTKNYVERREAFRDDHLAHARAAVARGDLVLGGALADPVDGAVLLFQGDSAEVAEAFAKSDPYVINGLVGTWSVRPWTTVVGADAAVKLPS</sequence>
<organism evidence="3 4">
    <name type="scientific">Aliidiomarina halalkaliphila</name>
    <dbReference type="NCBI Taxonomy" id="2593535"/>
    <lineage>
        <taxon>Bacteria</taxon>
        <taxon>Pseudomonadati</taxon>
        <taxon>Pseudomonadota</taxon>
        <taxon>Gammaproteobacteria</taxon>
        <taxon>Alteromonadales</taxon>
        <taxon>Idiomarinaceae</taxon>
        <taxon>Aliidiomarina</taxon>
    </lineage>
</organism>
<dbReference type="AlphaFoldDB" id="A0A552WYR2"/>
<dbReference type="RefSeq" id="WP_143236599.1">
    <property type="nucleotide sequence ID" value="NZ_VJWL01000005.1"/>
</dbReference>
<name>A0A552WYR2_9GAMM</name>
<dbReference type="Proteomes" id="UP000320359">
    <property type="component" value="Unassembled WGS sequence"/>
</dbReference>
<dbReference type="InterPro" id="IPR051807">
    <property type="entry name" value="Sec-metab_biosynth-assoc"/>
</dbReference>
<comment type="caution">
    <text evidence="3">The sequence shown here is derived from an EMBL/GenBank/DDBJ whole genome shotgun (WGS) entry which is preliminary data.</text>
</comment>
<keyword evidence="4" id="KW-1185">Reference proteome</keyword>